<reference evidence="1 2" key="1">
    <citation type="submission" date="2014-04" db="EMBL/GenBank/DDBJ databases">
        <title>Genome assembly of Hyalangium minutum DSM 14724.</title>
        <authorList>
            <person name="Sharma G."/>
            <person name="Subramanian S."/>
        </authorList>
    </citation>
    <scope>NUCLEOTIDE SEQUENCE [LARGE SCALE GENOMIC DNA]</scope>
    <source>
        <strain evidence="1 2">DSM 14724</strain>
    </source>
</reference>
<gene>
    <name evidence="1" type="ORF">DB31_3587</name>
</gene>
<sequence>MAKLGLGLAYAFEPMVMEELRSGQLQRVLEPYAPTVPVLLFVRRRRRARAGESCGGLQAR</sequence>
<comment type="caution">
    <text evidence="1">The sequence shown here is derived from an EMBL/GenBank/DDBJ whole genome shotgun (WGS) entry which is preliminary data.</text>
</comment>
<dbReference type="SUPFAM" id="SSF53850">
    <property type="entry name" value="Periplasmic binding protein-like II"/>
    <property type="match status" value="1"/>
</dbReference>
<dbReference type="EMBL" id="JMCB01000002">
    <property type="protein sequence ID" value="KFE71457.1"/>
    <property type="molecule type" value="Genomic_DNA"/>
</dbReference>
<dbReference type="STRING" id="394096.DB31_3587"/>
<accession>A0A085WUU4</accession>
<proteinExistence type="predicted"/>
<dbReference type="AlphaFoldDB" id="A0A085WUU4"/>
<evidence type="ECO:0000313" key="1">
    <source>
        <dbReference type="EMBL" id="KFE71457.1"/>
    </source>
</evidence>
<name>A0A085WUU4_9BACT</name>
<dbReference type="RefSeq" id="WP_044183447.1">
    <property type="nucleotide sequence ID" value="NZ_JMCB01000002.1"/>
</dbReference>
<organism evidence="1 2">
    <name type="scientific">Hyalangium minutum</name>
    <dbReference type="NCBI Taxonomy" id="394096"/>
    <lineage>
        <taxon>Bacteria</taxon>
        <taxon>Pseudomonadati</taxon>
        <taxon>Myxococcota</taxon>
        <taxon>Myxococcia</taxon>
        <taxon>Myxococcales</taxon>
        <taxon>Cystobacterineae</taxon>
        <taxon>Archangiaceae</taxon>
        <taxon>Hyalangium</taxon>
    </lineage>
</organism>
<dbReference type="Proteomes" id="UP000028725">
    <property type="component" value="Unassembled WGS sequence"/>
</dbReference>
<dbReference type="Gene3D" id="3.40.190.10">
    <property type="entry name" value="Periplasmic binding protein-like II"/>
    <property type="match status" value="2"/>
</dbReference>
<evidence type="ECO:0000313" key="2">
    <source>
        <dbReference type="Proteomes" id="UP000028725"/>
    </source>
</evidence>
<protein>
    <submittedName>
        <fullName evidence="1">Transcriptional regulator, LysR family protein</fullName>
    </submittedName>
</protein>
<keyword evidence="2" id="KW-1185">Reference proteome</keyword>